<proteinExistence type="predicted"/>
<evidence type="ECO:0000313" key="2">
    <source>
        <dbReference type="EMBL" id="SIM83819.1"/>
    </source>
</evidence>
<reference evidence="2 3" key="1">
    <citation type="submission" date="2016-04" db="EMBL/GenBank/DDBJ databases">
        <authorList>
            <person name="Evans L.H."/>
            <person name="Alamgir A."/>
            <person name="Owens N."/>
            <person name="Weber N.D."/>
            <person name="Virtaneva K."/>
            <person name="Barbian K."/>
            <person name="Babar A."/>
            <person name="Rosenke K."/>
        </authorList>
    </citation>
    <scope>NUCLEOTIDE SEQUENCE [LARGE SCALE GENOMIC DNA]</scope>
    <source>
        <strain evidence="3">S5(T) (JCM 30642 \VKM B-2941)</strain>
    </source>
</reference>
<keyword evidence="1" id="KW-0472">Membrane</keyword>
<dbReference type="AlphaFoldDB" id="A0A1N5WF72"/>
<organism evidence="2 3">
    <name type="scientific">Cuniculiplasma divulgatum</name>
    <dbReference type="NCBI Taxonomy" id="1673428"/>
    <lineage>
        <taxon>Archaea</taxon>
        <taxon>Methanobacteriati</taxon>
        <taxon>Thermoplasmatota</taxon>
        <taxon>Thermoplasmata</taxon>
        <taxon>Thermoplasmatales</taxon>
        <taxon>Cuniculiplasmataceae</taxon>
        <taxon>Cuniculiplasma</taxon>
    </lineage>
</organism>
<feature type="transmembrane region" description="Helical" evidence="1">
    <location>
        <begin position="12"/>
        <end position="31"/>
    </location>
</feature>
<dbReference type="EMBL" id="LT671858">
    <property type="protein sequence ID" value="SIM83819.1"/>
    <property type="molecule type" value="Genomic_DNA"/>
</dbReference>
<feature type="transmembrane region" description="Helical" evidence="1">
    <location>
        <begin position="43"/>
        <end position="67"/>
    </location>
</feature>
<dbReference type="GeneID" id="41589034"/>
<protein>
    <submittedName>
        <fullName evidence="2">Membrane protein</fullName>
    </submittedName>
</protein>
<evidence type="ECO:0000313" key="3">
    <source>
        <dbReference type="Proteomes" id="UP000195607"/>
    </source>
</evidence>
<gene>
    <name evidence="2" type="ORF">CSP5_1796</name>
</gene>
<sequence>MSDSRKRERFTIALLLVVISFIMLLYSNVVPQLQATRNYMLQTFPFLIAVLTGILISLSSQIIWSLLIRPSLSIDIVPKAAGSEPSIHETKEWKKSVLPFKSQEFW</sequence>
<evidence type="ECO:0000256" key="1">
    <source>
        <dbReference type="SAM" id="Phobius"/>
    </source>
</evidence>
<dbReference type="Proteomes" id="UP000195607">
    <property type="component" value="Chromosome I"/>
</dbReference>
<keyword evidence="1" id="KW-0812">Transmembrane</keyword>
<dbReference type="RefSeq" id="WP_148690151.1">
    <property type="nucleotide sequence ID" value="NZ_LT671858.1"/>
</dbReference>
<accession>A0A1N5WF72</accession>
<keyword evidence="1" id="KW-1133">Transmembrane helix</keyword>
<name>A0A1N5WF72_9ARCH</name>